<evidence type="ECO:0000256" key="1">
    <source>
        <dbReference type="SAM" id="SignalP"/>
    </source>
</evidence>
<dbReference type="PROSITE" id="PS51257">
    <property type="entry name" value="PROKAR_LIPOPROTEIN"/>
    <property type="match status" value="1"/>
</dbReference>
<reference evidence="2 3" key="1">
    <citation type="submission" date="2018-06" db="EMBL/GenBank/DDBJ databases">
        <title>Mucibacter soli gen. nov., sp. nov., a new member of the family Chitinophagaceae producing mucin.</title>
        <authorList>
            <person name="Kim M.-K."/>
            <person name="Park S."/>
            <person name="Kim T.-S."/>
            <person name="Joung Y."/>
            <person name="Han J.-H."/>
            <person name="Kim S.B."/>
        </authorList>
    </citation>
    <scope>NUCLEOTIDE SEQUENCE [LARGE SCALE GENOMIC DNA]</scope>
    <source>
        <strain evidence="2 3">R1-15</strain>
    </source>
</reference>
<proteinExistence type="predicted"/>
<feature type="signal peptide" evidence="1">
    <location>
        <begin position="1"/>
        <end position="21"/>
    </location>
</feature>
<evidence type="ECO:0000313" key="2">
    <source>
        <dbReference type="EMBL" id="PZF72319.1"/>
    </source>
</evidence>
<accession>A0A2W2B7S5</accession>
<feature type="chain" id="PRO_5016162211" description="DUF2846 domain-containing protein" evidence="1">
    <location>
        <begin position="22"/>
        <end position="141"/>
    </location>
</feature>
<keyword evidence="1" id="KW-0732">Signal</keyword>
<protein>
    <recommendedName>
        <fullName evidence="4">DUF2846 domain-containing protein</fullName>
    </recommendedName>
</protein>
<name>A0A2W2B7S5_9BACT</name>
<dbReference type="Proteomes" id="UP000248745">
    <property type="component" value="Unassembled WGS sequence"/>
</dbReference>
<keyword evidence="3" id="KW-1185">Reference proteome</keyword>
<dbReference type="RefSeq" id="WP_110999414.1">
    <property type="nucleotide sequence ID" value="NZ_QKTW01000018.1"/>
</dbReference>
<sequence length="141" mass="15521">MNFIKQCLPALIGGFLFTSCASTYQVVPVASDNVAQASISVYRKNILDFLYGVKIYSNDTFIGKIGSKRYIKWAVNEGHYDIKAKCFGKAHYSLDVHAAENYQLVVAKTVGPALILKVKLKPAKNTMDLQAVNPPHVKGRG</sequence>
<dbReference type="AlphaFoldDB" id="A0A2W2B7S5"/>
<organism evidence="2 3">
    <name type="scientific">Taibaiella soli</name>
    <dbReference type="NCBI Taxonomy" id="1649169"/>
    <lineage>
        <taxon>Bacteria</taxon>
        <taxon>Pseudomonadati</taxon>
        <taxon>Bacteroidota</taxon>
        <taxon>Chitinophagia</taxon>
        <taxon>Chitinophagales</taxon>
        <taxon>Chitinophagaceae</taxon>
        <taxon>Taibaiella</taxon>
    </lineage>
</organism>
<evidence type="ECO:0008006" key="4">
    <source>
        <dbReference type="Google" id="ProtNLM"/>
    </source>
</evidence>
<gene>
    <name evidence="2" type="ORF">DN068_13255</name>
</gene>
<evidence type="ECO:0000313" key="3">
    <source>
        <dbReference type="Proteomes" id="UP000248745"/>
    </source>
</evidence>
<comment type="caution">
    <text evidence="2">The sequence shown here is derived from an EMBL/GenBank/DDBJ whole genome shotgun (WGS) entry which is preliminary data.</text>
</comment>
<dbReference type="EMBL" id="QKTW01000018">
    <property type="protein sequence ID" value="PZF72319.1"/>
    <property type="molecule type" value="Genomic_DNA"/>
</dbReference>